<dbReference type="AlphaFoldDB" id="A0A0K1Q8B5"/>
<proteinExistence type="predicted"/>
<protein>
    <submittedName>
        <fullName evidence="1">Uncharacterized protein</fullName>
    </submittedName>
</protein>
<evidence type="ECO:0000313" key="1">
    <source>
        <dbReference type="EMBL" id="AKV01897.1"/>
    </source>
</evidence>
<dbReference type="Proteomes" id="UP000064967">
    <property type="component" value="Chromosome"/>
</dbReference>
<dbReference type="EMBL" id="CP012333">
    <property type="protein sequence ID" value="AKV01897.1"/>
    <property type="molecule type" value="Genomic_DNA"/>
</dbReference>
<dbReference type="KEGG" id="llu:AKJ09_08560"/>
<organism evidence="1 2">
    <name type="scientific">Labilithrix luteola</name>
    <dbReference type="NCBI Taxonomy" id="1391654"/>
    <lineage>
        <taxon>Bacteria</taxon>
        <taxon>Pseudomonadati</taxon>
        <taxon>Myxococcota</taxon>
        <taxon>Polyangia</taxon>
        <taxon>Polyangiales</taxon>
        <taxon>Labilitrichaceae</taxon>
        <taxon>Labilithrix</taxon>
    </lineage>
</organism>
<gene>
    <name evidence="1" type="ORF">AKJ09_08560</name>
</gene>
<sequence length="51" mass="5399">MVKAASVASTMGRRISFGQAMPQALARAVASSVIRLAFNWESVPMRASAFA</sequence>
<keyword evidence="2" id="KW-1185">Reference proteome</keyword>
<name>A0A0K1Q8B5_9BACT</name>
<accession>A0A0K1Q8B5</accession>
<evidence type="ECO:0000313" key="2">
    <source>
        <dbReference type="Proteomes" id="UP000064967"/>
    </source>
</evidence>
<reference evidence="1 2" key="1">
    <citation type="submission" date="2015-08" db="EMBL/GenBank/DDBJ databases">
        <authorList>
            <person name="Babu N.S."/>
            <person name="Beckwith C.J."/>
            <person name="Beseler K.G."/>
            <person name="Brison A."/>
            <person name="Carone J.V."/>
            <person name="Caskin T.P."/>
            <person name="Diamond M."/>
            <person name="Durham M.E."/>
            <person name="Foxe J.M."/>
            <person name="Go M."/>
            <person name="Henderson B.A."/>
            <person name="Jones I.B."/>
            <person name="McGettigan J.A."/>
            <person name="Micheletti S.J."/>
            <person name="Nasrallah M.E."/>
            <person name="Ortiz D."/>
            <person name="Piller C.R."/>
            <person name="Privatt S.R."/>
            <person name="Schneider S.L."/>
            <person name="Sharp S."/>
            <person name="Smith T.C."/>
            <person name="Stanton J.D."/>
            <person name="Ullery H.E."/>
            <person name="Wilson R.J."/>
            <person name="Serrano M.G."/>
            <person name="Buck G."/>
            <person name="Lee V."/>
            <person name="Wang Y."/>
            <person name="Carvalho R."/>
            <person name="Voegtly L."/>
            <person name="Shi R."/>
            <person name="Duckworth R."/>
            <person name="Johnson A."/>
            <person name="Loviza R."/>
            <person name="Walstead R."/>
            <person name="Shah Z."/>
            <person name="Kiflezghi M."/>
            <person name="Wade K."/>
            <person name="Ball S.L."/>
            <person name="Bradley K.W."/>
            <person name="Asai D.J."/>
            <person name="Bowman C.A."/>
            <person name="Russell D.A."/>
            <person name="Pope W.H."/>
            <person name="Jacobs-Sera D."/>
            <person name="Hendrix R.W."/>
            <person name="Hatfull G.F."/>
        </authorList>
    </citation>
    <scope>NUCLEOTIDE SEQUENCE [LARGE SCALE GENOMIC DNA]</scope>
    <source>
        <strain evidence="1 2">DSM 27648</strain>
    </source>
</reference>